<feature type="region of interest" description="Disordered" evidence="1">
    <location>
        <begin position="39"/>
        <end position="61"/>
    </location>
</feature>
<evidence type="ECO:0000313" key="2">
    <source>
        <dbReference type="EMBL" id="MCI82233.1"/>
    </source>
</evidence>
<feature type="non-terminal residue" evidence="2">
    <location>
        <position position="61"/>
    </location>
</feature>
<protein>
    <submittedName>
        <fullName evidence="2">Uncharacterized protein</fullName>
    </submittedName>
</protein>
<evidence type="ECO:0000313" key="3">
    <source>
        <dbReference type="Proteomes" id="UP000265520"/>
    </source>
</evidence>
<comment type="caution">
    <text evidence="2">The sequence shown here is derived from an EMBL/GenBank/DDBJ whole genome shotgun (WGS) entry which is preliminary data.</text>
</comment>
<proteinExistence type="predicted"/>
<accession>A0A392V457</accession>
<dbReference type="AlphaFoldDB" id="A0A392V457"/>
<name>A0A392V457_9FABA</name>
<sequence>MNNTGEVTFSNELQTRLTLQPEKIVEIVTETKEVNEVQSGKSQVFVFEPPPSPEPPNLDSP</sequence>
<evidence type="ECO:0000256" key="1">
    <source>
        <dbReference type="SAM" id="MobiDB-lite"/>
    </source>
</evidence>
<reference evidence="2 3" key="1">
    <citation type="journal article" date="2018" name="Front. Plant Sci.">
        <title>Red Clover (Trifolium pratense) and Zigzag Clover (T. medium) - A Picture of Genomic Similarities and Differences.</title>
        <authorList>
            <person name="Dluhosova J."/>
            <person name="Istvanek J."/>
            <person name="Nedelnik J."/>
            <person name="Repkova J."/>
        </authorList>
    </citation>
    <scope>NUCLEOTIDE SEQUENCE [LARGE SCALE GENOMIC DNA]</scope>
    <source>
        <strain evidence="3">cv. 10/8</strain>
        <tissue evidence="2">Leaf</tissue>
    </source>
</reference>
<keyword evidence="3" id="KW-1185">Reference proteome</keyword>
<feature type="compositionally biased region" description="Pro residues" evidence="1">
    <location>
        <begin position="48"/>
        <end position="61"/>
    </location>
</feature>
<dbReference type="Proteomes" id="UP000265520">
    <property type="component" value="Unassembled WGS sequence"/>
</dbReference>
<organism evidence="2 3">
    <name type="scientific">Trifolium medium</name>
    <dbReference type="NCBI Taxonomy" id="97028"/>
    <lineage>
        <taxon>Eukaryota</taxon>
        <taxon>Viridiplantae</taxon>
        <taxon>Streptophyta</taxon>
        <taxon>Embryophyta</taxon>
        <taxon>Tracheophyta</taxon>
        <taxon>Spermatophyta</taxon>
        <taxon>Magnoliopsida</taxon>
        <taxon>eudicotyledons</taxon>
        <taxon>Gunneridae</taxon>
        <taxon>Pentapetalae</taxon>
        <taxon>rosids</taxon>
        <taxon>fabids</taxon>
        <taxon>Fabales</taxon>
        <taxon>Fabaceae</taxon>
        <taxon>Papilionoideae</taxon>
        <taxon>50 kb inversion clade</taxon>
        <taxon>NPAAA clade</taxon>
        <taxon>Hologalegina</taxon>
        <taxon>IRL clade</taxon>
        <taxon>Trifolieae</taxon>
        <taxon>Trifolium</taxon>
    </lineage>
</organism>
<dbReference type="EMBL" id="LXQA011038416">
    <property type="protein sequence ID" value="MCI82233.1"/>
    <property type="molecule type" value="Genomic_DNA"/>
</dbReference>